<evidence type="ECO:0000313" key="2">
    <source>
        <dbReference type="EMBL" id="KAK8401417.1"/>
    </source>
</evidence>
<dbReference type="Proteomes" id="UP001487740">
    <property type="component" value="Unassembled WGS sequence"/>
</dbReference>
<proteinExistence type="predicted"/>
<name>A0AAW0UT27_SCYPA</name>
<feature type="compositionally biased region" description="Polar residues" evidence="1">
    <location>
        <begin position="93"/>
        <end position="103"/>
    </location>
</feature>
<sequence length="189" mass="20627">MMGHAVSTKELSRGGILKECAVTTGRDLFPPVRPERWSPGEQARVPRYLTTCPAALSSHSCTKHLCFLNRRAILVPSDATSVTRAMHPHRGTPSCTTHQTSVTGRPPRASQPRRLQAGSSSPTSRTTSFTFPWTLGVPATPVNLQEPSLVTRVSSTSNNHEAVPRARLLRPRGAGDLLRSLLRLRQIPP</sequence>
<feature type="region of interest" description="Disordered" evidence="1">
    <location>
        <begin position="83"/>
        <end position="129"/>
    </location>
</feature>
<dbReference type="AlphaFoldDB" id="A0AAW0UT27"/>
<dbReference type="EMBL" id="JARAKH010000009">
    <property type="protein sequence ID" value="KAK8401417.1"/>
    <property type="molecule type" value="Genomic_DNA"/>
</dbReference>
<feature type="compositionally biased region" description="Low complexity" evidence="1">
    <location>
        <begin position="119"/>
        <end position="129"/>
    </location>
</feature>
<comment type="caution">
    <text evidence="2">The sequence shown here is derived from an EMBL/GenBank/DDBJ whole genome shotgun (WGS) entry which is preliminary data.</text>
</comment>
<protein>
    <submittedName>
        <fullName evidence="2">Uncharacterized protein</fullName>
    </submittedName>
</protein>
<keyword evidence="3" id="KW-1185">Reference proteome</keyword>
<evidence type="ECO:0000256" key="1">
    <source>
        <dbReference type="SAM" id="MobiDB-lite"/>
    </source>
</evidence>
<reference evidence="2 3" key="1">
    <citation type="submission" date="2023-03" db="EMBL/GenBank/DDBJ databases">
        <title>High-quality genome of Scylla paramamosain provides insights in environmental adaptation.</title>
        <authorList>
            <person name="Zhang L."/>
        </authorList>
    </citation>
    <scope>NUCLEOTIDE SEQUENCE [LARGE SCALE GENOMIC DNA]</scope>
    <source>
        <strain evidence="2">LZ_2023a</strain>
        <tissue evidence="2">Muscle</tissue>
    </source>
</reference>
<accession>A0AAW0UT27</accession>
<organism evidence="2 3">
    <name type="scientific">Scylla paramamosain</name>
    <name type="common">Mud crab</name>
    <dbReference type="NCBI Taxonomy" id="85552"/>
    <lineage>
        <taxon>Eukaryota</taxon>
        <taxon>Metazoa</taxon>
        <taxon>Ecdysozoa</taxon>
        <taxon>Arthropoda</taxon>
        <taxon>Crustacea</taxon>
        <taxon>Multicrustacea</taxon>
        <taxon>Malacostraca</taxon>
        <taxon>Eumalacostraca</taxon>
        <taxon>Eucarida</taxon>
        <taxon>Decapoda</taxon>
        <taxon>Pleocyemata</taxon>
        <taxon>Brachyura</taxon>
        <taxon>Eubrachyura</taxon>
        <taxon>Portunoidea</taxon>
        <taxon>Portunidae</taxon>
        <taxon>Portuninae</taxon>
        <taxon>Scylla</taxon>
    </lineage>
</organism>
<evidence type="ECO:0000313" key="3">
    <source>
        <dbReference type="Proteomes" id="UP001487740"/>
    </source>
</evidence>
<gene>
    <name evidence="2" type="ORF">O3P69_002888</name>
</gene>